<name>A0A835BRJ0_9POAL</name>
<comment type="caution">
    <text evidence="1">The sequence shown here is derived from an EMBL/GenBank/DDBJ whole genome shotgun (WGS) entry which is preliminary data.</text>
</comment>
<sequence>MPLLIHLPFRAQVVQ</sequence>
<reference evidence="1" key="1">
    <citation type="submission" date="2020-07" db="EMBL/GenBank/DDBJ databases">
        <title>Genome sequence and genetic diversity analysis of an under-domesticated orphan crop, white fonio (Digitaria exilis).</title>
        <authorList>
            <person name="Bennetzen J.L."/>
            <person name="Chen S."/>
            <person name="Ma X."/>
            <person name="Wang X."/>
            <person name="Yssel A.E.J."/>
            <person name="Chaluvadi S.R."/>
            <person name="Johnson M."/>
            <person name="Gangashetty P."/>
            <person name="Hamidou F."/>
            <person name="Sanogo M.D."/>
            <person name="Zwaenepoel A."/>
            <person name="Wallace J."/>
            <person name="Van De Peer Y."/>
            <person name="Van Deynze A."/>
        </authorList>
    </citation>
    <scope>NUCLEOTIDE SEQUENCE</scope>
    <source>
        <tissue evidence="1">Leaves</tissue>
    </source>
</reference>
<organism evidence="1 2">
    <name type="scientific">Digitaria exilis</name>
    <dbReference type="NCBI Taxonomy" id="1010633"/>
    <lineage>
        <taxon>Eukaryota</taxon>
        <taxon>Viridiplantae</taxon>
        <taxon>Streptophyta</taxon>
        <taxon>Embryophyta</taxon>
        <taxon>Tracheophyta</taxon>
        <taxon>Spermatophyta</taxon>
        <taxon>Magnoliopsida</taxon>
        <taxon>Liliopsida</taxon>
        <taxon>Poales</taxon>
        <taxon>Poaceae</taxon>
        <taxon>PACMAD clade</taxon>
        <taxon>Panicoideae</taxon>
        <taxon>Panicodae</taxon>
        <taxon>Paniceae</taxon>
        <taxon>Anthephorinae</taxon>
        <taxon>Digitaria</taxon>
    </lineage>
</organism>
<dbReference type="EMBL" id="JACEFO010001767">
    <property type="protein sequence ID" value="KAF8706355.1"/>
    <property type="molecule type" value="Genomic_DNA"/>
</dbReference>
<protein>
    <submittedName>
        <fullName evidence="1">Uncharacterized protein</fullName>
    </submittedName>
</protein>
<accession>A0A835BRJ0</accession>
<proteinExistence type="predicted"/>
<gene>
    <name evidence="1" type="ORF">HU200_030617</name>
</gene>
<dbReference type="Proteomes" id="UP000636709">
    <property type="component" value="Unassembled WGS sequence"/>
</dbReference>
<keyword evidence="2" id="KW-1185">Reference proteome</keyword>
<evidence type="ECO:0000313" key="1">
    <source>
        <dbReference type="EMBL" id="KAF8706355.1"/>
    </source>
</evidence>
<evidence type="ECO:0000313" key="2">
    <source>
        <dbReference type="Proteomes" id="UP000636709"/>
    </source>
</evidence>